<gene>
    <name evidence="2" type="ORF">NVS89_22540</name>
</gene>
<accession>A0A9X2T957</accession>
<evidence type="ECO:0000313" key="3">
    <source>
        <dbReference type="Proteomes" id="UP001151088"/>
    </source>
</evidence>
<dbReference type="EMBL" id="JANTHZ010000015">
    <property type="protein sequence ID" value="MCS0497873.1"/>
    <property type="molecule type" value="Genomic_DNA"/>
</dbReference>
<organism evidence="2 3">
    <name type="scientific">Ancylobacter mangrovi</name>
    <dbReference type="NCBI Taxonomy" id="2972472"/>
    <lineage>
        <taxon>Bacteria</taxon>
        <taxon>Pseudomonadati</taxon>
        <taxon>Pseudomonadota</taxon>
        <taxon>Alphaproteobacteria</taxon>
        <taxon>Hyphomicrobiales</taxon>
        <taxon>Xanthobacteraceae</taxon>
        <taxon>Ancylobacter</taxon>
    </lineage>
</organism>
<dbReference type="Pfam" id="PF04860">
    <property type="entry name" value="Phage_portal"/>
    <property type="match status" value="1"/>
</dbReference>
<dbReference type="InterPro" id="IPR006944">
    <property type="entry name" value="Phage/GTA_portal"/>
</dbReference>
<reference evidence="2" key="1">
    <citation type="submission" date="2022-08" db="EMBL/GenBank/DDBJ databases">
        <authorList>
            <person name="Li F."/>
        </authorList>
    </citation>
    <scope>NUCLEOTIDE SEQUENCE</scope>
    <source>
        <strain evidence="2">MQZ15Z-1</strain>
    </source>
</reference>
<feature type="region of interest" description="Disordered" evidence="1">
    <location>
        <begin position="398"/>
        <end position="459"/>
    </location>
</feature>
<keyword evidence="3" id="KW-1185">Reference proteome</keyword>
<protein>
    <submittedName>
        <fullName evidence="2">Phage portal protein</fullName>
    </submittedName>
</protein>
<evidence type="ECO:0000313" key="2">
    <source>
        <dbReference type="EMBL" id="MCS0497873.1"/>
    </source>
</evidence>
<evidence type="ECO:0000256" key="1">
    <source>
        <dbReference type="SAM" id="MobiDB-lite"/>
    </source>
</evidence>
<dbReference type="AlphaFoldDB" id="A0A9X2T957"/>
<name>A0A9X2T957_9HYPH</name>
<proteinExistence type="predicted"/>
<sequence>MWLFSLFKKSPPQNVAFSESFWQDLGVGGASSSGEHVTWKTALEVTTALRCGLVIADGVSTVPCKLMRKDPATGRRAPAFDHPLYELFDYEPNGWMDPLQFFETKTLHTVFTGNSYTFLNRVRGRIVEMIPLEPAGVRVERKDDYSLVYHVSAIDGSVEEFPQAAMWHLRGPSWNSWTGLDITRLSREALGLAMATQNAHAQRFANGLQTTGIYSVEGELVPDQYKRLKAWIDLHHVGARNSGKPLILDRKADWKPIDLSGVDAQHVETRKLQIEEVCRAYGVMPIMVGYSDKAATYASAEQMFLAHAVHTVRPWHRRFERSMKRSLLTREEVKAGYYFKFFDTELLRGAAKDRAEYYWKMFQMGMSPNDIFALEDQDGFEGGERHFVPSTMTTVENAAMPRGIGDNGDPSLESTVADDPSADDAPAAEDDGEAPKAPKSRMNAGLVLSAENEGRIRGARENLDAVLSKLEEQAE</sequence>
<dbReference type="RefSeq" id="WP_258735030.1">
    <property type="nucleotide sequence ID" value="NZ_JANTHZ010000015.1"/>
</dbReference>
<dbReference type="Proteomes" id="UP001151088">
    <property type="component" value="Unassembled WGS sequence"/>
</dbReference>
<dbReference type="NCBIfam" id="TIGR01537">
    <property type="entry name" value="portal_HK97"/>
    <property type="match status" value="1"/>
</dbReference>
<feature type="compositionally biased region" description="Acidic residues" evidence="1">
    <location>
        <begin position="420"/>
        <end position="432"/>
    </location>
</feature>
<dbReference type="InterPro" id="IPR006427">
    <property type="entry name" value="Portal_HK97"/>
</dbReference>
<comment type="caution">
    <text evidence="2">The sequence shown here is derived from an EMBL/GenBank/DDBJ whole genome shotgun (WGS) entry which is preliminary data.</text>
</comment>